<gene>
    <name evidence="6" type="ORF">CLCR_07203</name>
</gene>
<keyword evidence="7" id="KW-1185">Reference proteome</keyword>
<dbReference type="GO" id="GO:0004553">
    <property type="term" value="F:hydrolase activity, hydrolyzing O-glycosyl compounds"/>
    <property type="evidence" value="ECO:0007669"/>
    <property type="project" value="InterPro"/>
</dbReference>
<evidence type="ECO:0000256" key="4">
    <source>
        <dbReference type="PIRSR" id="PIRSR606710-2"/>
    </source>
</evidence>
<feature type="site" description="Important for catalytic activity, responsible for pKa modulation of the active site Glu and correct orientation of both the proton donor and substrate" evidence="4">
    <location>
        <position position="183"/>
    </location>
</feature>
<dbReference type="VEuPathDB" id="FungiDB:CLCR_07203"/>
<dbReference type="PANTHER" id="PTHR42812:SF5">
    <property type="entry name" value="ENDO-ARABINASE"/>
    <property type="match status" value="1"/>
</dbReference>
<dbReference type="Proteomes" id="UP000094526">
    <property type="component" value="Unassembled WGS sequence"/>
</dbReference>
<evidence type="ECO:0000256" key="3">
    <source>
        <dbReference type="ARBA" id="ARBA00023295"/>
    </source>
</evidence>
<dbReference type="PANTHER" id="PTHR42812">
    <property type="entry name" value="BETA-XYLOSIDASE"/>
    <property type="match status" value="1"/>
</dbReference>
<dbReference type="GO" id="GO:0005975">
    <property type="term" value="P:carbohydrate metabolic process"/>
    <property type="evidence" value="ECO:0007669"/>
    <property type="project" value="InterPro"/>
</dbReference>
<comment type="caution">
    <text evidence="6">The sequence shown here is derived from an EMBL/GenBank/DDBJ whole genome shotgun (WGS) entry which is preliminary data.</text>
</comment>
<dbReference type="STRING" id="86049.A0A1C1CMN2"/>
<organism evidence="6 7">
    <name type="scientific">Cladophialophora carrionii</name>
    <dbReference type="NCBI Taxonomy" id="86049"/>
    <lineage>
        <taxon>Eukaryota</taxon>
        <taxon>Fungi</taxon>
        <taxon>Dikarya</taxon>
        <taxon>Ascomycota</taxon>
        <taxon>Pezizomycotina</taxon>
        <taxon>Eurotiomycetes</taxon>
        <taxon>Chaetothyriomycetidae</taxon>
        <taxon>Chaetothyriales</taxon>
        <taxon>Herpotrichiellaceae</taxon>
        <taxon>Cladophialophora</taxon>
    </lineage>
</organism>
<dbReference type="InterPro" id="IPR006710">
    <property type="entry name" value="Glyco_hydro_43"/>
</dbReference>
<evidence type="ECO:0000313" key="6">
    <source>
        <dbReference type="EMBL" id="OCT49778.1"/>
    </source>
</evidence>
<dbReference type="InterPro" id="IPR023296">
    <property type="entry name" value="Glyco_hydro_beta-prop_sf"/>
</dbReference>
<protein>
    <submittedName>
        <fullName evidence="6">Endo-arabinase</fullName>
    </submittedName>
</protein>
<dbReference type="AlphaFoldDB" id="A0A1C1CMN2"/>
<dbReference type="Pfam" id="PF04616">
    <property type="entry name" value="Glyco_hydro_43"/>
    <property type="match status" value="1"/>
</dbReference>
<evidence type="ECO:0000256" key="5">
    <source>
        <dbReference type="RuleBase" id="RU361187"/>
    </source>
</evidence>
<dbReference type="CDD" id="cd08999">
    <property type="entry name" value="GH43_ABN-like"/>
    <property type="match status" value="1"/>
</dbReference>
<dbReference type="eggNOG" id="ENOG502S9PF">
    <property type="taxonomic scope" value="Eukaryota"/>
</dbReference>
<sequence length="391" mass="42401">MMLNPFGPRIAPTSIGAISASLTVLLSLQSLSSSYGRFLVSAAGVGPAISSNFPDPGLALDTSTRTSGNGSQHGTWYAFSTQTGEINVQMASSSDFSSWTLHRGYDALPTLPAWARKPPDAGVWAPDVNQRPDGSWVMYFAAVGRSHPQKHCIGAATSPDVQGPYTPIEDPIVCELARGGNIDPNLFVDPVNNESYLVYKVDGNAIGHGGACGNTNAPVQPTPLYLQLMDPEDLTTPIGKPVYLFSNMQSFKEDGPNVERPCMVFRNNAYYLLYNARCYASPNYRIDYVSCVVGVDTHSGVLGCDWDALKAKQQLSPHHTLLRTGDTVSGTKLTAPGSMDVSPDQRRVVFHGDVNLDWFAPHHPSSVKRDRAMFAGEIDFVKSDLRITKLF</sequence>
<dbReference type="OrthoDB" id="3879658at2759"/>
<evidence type="ECO:0000256" key="1">
    <source>
        <dbReference type="ARBA" id="ARBA00009865"/>
    </source>
</evidence>
<reference evidence="7" key="1">
    <citation type="submission" date="2015-07" db="EMBL/GenBank/DDBJ databases">
        <authorList>
            <person name="Teixeira M.M."/>
            <person name="Souza R.C."/>
            <person name="Almeida L.G."/>
            <person name="Vicente V.A."/>
            <person name="de Hoog S."/>
            <person name="Bocca A.L."/>
            <person name="de Almeida S.R."/>
            <person name="Vasconcelos A.T."/>
            <person name="Felipe M.S."/>
        </authorList>
    </citation>
    <scope>NUCLEOTIDE SEQUENCE [LARGE SCALE GENOMIC DNA]</scope>
    <source>
        <strain evidence="7">KSF</strain>
    </source>
</reference>
<evidence type="ECO:0000256" key="2">
    <source>
        <dbReference type="ARBA" id="ARBA00022801"/>
    </source>
</evidence>
<keyword evidence="3 5" id="KW-0326">Glycosidase</keyword>
<dbReference type="SUPFAM" id="SSF75005">
    <property type="entry name" value="Arabinanase/levansucrase/invertase"/>
    <property type="match status" value="1"/>
</dbReference>
<evidence type="ECO:0000313" key="7">
    <source>
        <dbReference type="Proteomes" id="UP000094526"/>
    </source>
</evidence>
<accession>A0A1C1CMN2</accession>
<dbReference type="InterPro" id="IPR051795">
    <property type="entry name" value="Glycosyl_Hydrlase_43"/>
</dbReference>
<comment type="similarity">
    <text evidence="1 5">Belongs to the glycosyl hydrolase 43 family.</text>
</comment>
<proteinExistence type="inferred from homology"/>
<name>A0A1C1CMN2_9EURO</name>
<keyword evidence="2 5" id="KW-0378">Hydrolase</keyword>
<dbReference type="Gene3D" id="2.115.10.20">
    <property type="entry name" value="Glycosyl hydrolase domain, family 43"/>
    <property type="match status" value="1"/>
</dbReference>
<dbReference type="VEuPathDB" id="FungiDB:G647_08701"/>
<dbReference type="EMBL" id="LGRB01000010">
    <property type="protein sequence ID" value="OCT49778.1"/>
    <property type="molecule type" value="Genomic_DNA"/>
</dbReference>